<dbReference type="OrthoDB" id="79830at2759"/>
<feature type="compositionally biased region" description="Polar residues" evidence="4">
    <location>
        <begin position="161"/>
        <end position="176"/>
    </location>
</feature>
<sequence length="711" mass="76747">MAPGRTESRQYLRCANRAPYARASPKETNNIWGIFKFIAGLGRSSRTQQDERVNKDAMPEQATLLNEGLAENVEPANNEPLDDAAQTPTSSASQPTASGSRHPPMAPNCDPYATVDDATVMRWIQQKYNEQTCMNPLEVLGMNAFIDRRKEKTLEPEQFHFSGTPNRSPDNDLTSPSPVPPSSKRNVFSGSSSLPPLTNNTSSAKNRMLKKDPNGSLHWHGAGKARVPRAQSRPTLATHKTDNSKRRRLHEDRDFPSPSGMSTSQSAPSFGSGSAGAGPSTPSRLADINKLPPPSIVRPLSTPAVPSSMQKVVNGASSGSSESPPSRMRASPTYANGVHTRTRAASLLEEMIEKVTPPPKPDIANPYETASPVKPLPKPKERKRMSERRAKAAQMEKEKEIKKLSAKTIIEATVPKGAKRSRPPPGLGNPKGGADVYDDQSCANGTVEEREEQPSPKKKTRRAVTIEEVFDDDEDMTGGTSYARPSVILEPVEHPPVPVPVPVRTSTSTPSNPFPTPLNGKTSVFGANKSSLPKEPSKLRTSFVAEEESEIPEPAFPVPSFLSSKYAPDVSSQTQKRMQPKDVAMDMDESKLPIFVFNVSIPAIGLEYPEARAKVLALPESSLPTFDFSKAISNNSTPSLVSKEGDSAASTPMPPATNPIANSPVKAFDWKAAGMAPKPKNGGETWTCGTCMLSNSASATQKCSICETPRQ</sequence>
<feature type="compositionally biased region" description="Low complexity" evidence="4">
    <location>
        <begin position="502"/>
        <end position="511"/>
    </location>
</feature>
<feature type="region of interest" description="Disordered" evidence="4">
    <location>
        <begin position="637"/>
        <end position="662"/>
    </location>
</feature>
<evidence type="ECO:0000313" key="7">
    <source>
        <dbReference type="Proteomes" id="UP000308199"/>
    </source>
</evidence>
<gene>
    <name evidence="6" type="ORF">EW145_g1400</name>
</gene>
<protein>
    <recommendedName>
        <fullName evidence="5">RanBP2-type domain-containing protein</fullName>
    </recommendedName>
</protein>
<feature type="compositionally biased region" description="Polar residues" evidence="4">
    <location>
        <begin position="183"/>
        <end position="205"/>
    </location>
</feature>
<accession>A0A4S4LGJ7</accession>
<dbReference type="SMART" id="SM00547">
    <property type="entry name" value="ZnF_RBZ"/>
    <property type="match status" value="1"/>
</dbReference>
<comment type="caution">
    <text evidence="6">The sequence shown here is derived from an EMBL/GenBank/DDBJ whole genome shotgun (WGS) entry which is preliminary data.</text>
</comment>
<evidence type="ECO:0000313" key="6">
    <source>
        <dbReference type="EMBL" id="THH10358.1"/>
    </source>
</evidence>
<proteinExistence type="predicted"/>
<organism evidence="6 7">
    <name type="scientific">Phellinidium pouzarii</name>
    <dbReference type="NCBI Taxonomy" id="167371"/>
    <lineage>
        <taxon>Eukaryota</taxon>
        <taxon>Fungi</taxon>
        <taxon>Dikarya</taxon>
        <taxon>Basidiomycota</taxon>
        <taxon>Agaricomycotina</taxon>
        <taxon>Agaricomycetes</taxon>
        <taxon>Hymenochaetales</taxon>
        <taxon>Hymenochaetaceae</taxon>
        <taxon>Phellinidium</taxon>
    </lineage>
</organism>
<evidence type="ECO:0000256" key="4">
    <source>
        <dbReference type="SAM" id="MobiDB-lite"/>
    </source>
</evidence>
<name>A0A4S4LGJ7_9AGAM</name>
<feature type="compositionally biased region" description="Low complexity" evidence="4">
    <location>
        <begin position="317"/>
        <end position="326"/>
    </location>
</feature>
<feature type="region of interest" description="Disordered" evidence="4">
    <location>
        <begin position="159"/>
        <end position="338"/>
    </location>
</feature>
<keyword evidence="7" id="KW-1185">Reference proteome</keyword>
<feature type="compositionally biased region" description="Low complexity" evidence="4">
    <location>
        <begin position="262"/>
        <end position="283"/>
    </location>
</feature>
<evidence type="ECO:0000256" key="1">
    <source>
        <dbReference type="ARBA" id="ARBA00022723"/>
    </source>
</evidence>
<feature type="compositionally biased region" description="Low complexity" evidence="4">
    <location>
        <begin position="84"/>
        <end position="98"/>
    </location>
</feature>
<feature type="region of interest" description="Disordered" evidence="4">
    <location>
        <begin position="356"/>
        <end position="520"/>
    </location>
</feature>
<dbReference type="EMBL" id="SGPK01000038">
    <property type="protein sequence ID" value="THH10358.1"/>
    <property type="molecule type" value="Genomic_DNA"/>
</dbReference>
<dbReference type="AlphaFoldDB" id="A0A4S4LGJ7"/>
<keyword evidence="2" id="KW-0863">Zinc-finger</keyword>
<feature type="domain" description="RanBP2-type" evidence="5">
    <location>
        <begin position="684"/>
        <end position="709"/>
    </location>
</feature>
<evidence type="ECO:0000256" key="2">
    <source>
        <dbReference type="ARBA" id="ARBA00022771"/>
    </source>
</evidence>
<dbReference type="Proteomes" id="UP000308199">
    <property type="component" value="Unassembled WGS sequence"/>
</dbReference>
<evidence type="ECO:0000259" key="5">
    <source>
        <dbReference type="SMART" id="SM00547"/>
    </source>
</evidence>
<keyword evidence="3" id="KW-0862">Zinc</keyword>
<feature type="compositionally biased region" description="Basic and acidic residues" evidence="4">
    <location>
        <begin position="239"/>
        <end position="255"/>
    </location>
</feature>
<dbReference type="Gene3D" id="4.10.1060.10">
    <property type="entry name" value="Zinc finger, RanBP2-type"/>
    <property type="match status" value="1"/>
</dbReference>
<keyword evidence="1" id="KW-0479">Metal-binding</keyword>
<feature type="region of interest" description="Disordered" evidence="4">
    <location>
        <begin position="74"/>
        <end position="111"/>
    </location>
</feature>
<reference evidence="6 7" key="1">
    <citation type="submission" date="2019-02" db="EMBL/GenBank/DDBJ databases">
        <title>Genome sequencing of the rare red list fungi Phellinidium pouzarii.</title>
        <authorList>
            <person name="Buettner E."/>
            <person name="Kellner H."/>
        </authorList>
    </citation>
    <scope>NUCLEOTIDE SEQUENCE [LARGE SCALE GENOMIC DNA]</scope>
    <source>
        <strain evidence="6 7">DSM 108285</strain>
    </source>
</reference>
<evidence type="ECO:0000256" key="3">
    <source>
        <dbReference type="ARBA" id="ARBA00022833"/>
    </source>
</evidence>
<dbReference type="GO" id="GO:0008270">
    <property type="term" value="F:zinc ion binding"/>
    <property type="evidence" value="ECO:0007669"/>
    <property type="project" value="UniProtKB-KW"/>
</dbReference>
<dbReference type="InterPro" id="IPR001876">
    <property type="entry name" value="Znf_RanBP2"/>
</dbReference>
<feature type="compositionally biased region" description="Basic and acidic residues" evidence="4">
    <location>
        <begin position="387"/>
        <end position="403"/>
    </location>
</feature>